<dbReference type="Proteomes" id="UP001289374">
    <property type="component" value="Unassembled WGS sequence"/>
</dbReference>
<protein>
    <submittedName>
        <fullName evidence="3">Retrovirus-related Pol polyprotein from transposon TNT 1-94</fullName>
    </submittedName>
</protein>
<accession>A0AAE2C7H3</accession>
<evidence type="ECO:0000256" key="1">
    <source>
        <dbReference type="SAM" id="MobiDB-lite"/>
    </source>
</evidence>
<evidence type="ECO:0000313" key="4">
    <source>
        <dbReference type="Proteomes" id="UP001289374"/>
    </source>
</evidence>
<dbReference type="InterPro" id="IPR025724">
    <property type="entry name" value="GAG-pre-integrase_dom"/>
</dbReference>
<dbReference type="GO" id="GO:0003676">
    <property type="term" value="F:nucleic acid binding"/>
    <property type="evidence" value="ECO:0007669"/>
    <property type="project" value="InterPro"/>
</dbReference>
<sequence>MTVQHEQKFNNHENAQLWHAKLGHISKDRIRKLVDSKSLEIDDFDNLQTCESCLKGKITEKPFVGQSAISNSLLDLIHIDVCEPLNNPARGGYSYFITFTDDHSRYGYVYLMRYKSETSGRFTKYRLEVENQTGHQIKALWSDRGGEYLSVKLLNMAPSKMVPQMLYGVWHDKRASYKYLGVWGSPAYVKRLVGDKLDLRLNIYLDNDPRTYGEEMSNINPDKSLEDMTSEMDSMGSNQVWTLVDPPKGARPVGCKWVYKRKLGAEREINWRVSLSLEKNRRFVVSKSPSITSNKVPEAGTRILMNSYEDMISSRMGMILVYTIRSVGARLHTLRFMSMTSCSLETTSRFLKRFKMKNSKRGHNSIRHGIKLSKKQSPEADEELKRMLDIPYASSVESIQYVVQCTKPDVAYALSVTSRYQA</sequence>
<dbReference type="AlphaFoldDB" id="A0AAE2C7H3"/>
<organism evidence="3 4">
    <name type="scientific">Sesamum angolense</name>
    <dbReference type="NCBI Taxonomy" id="2727404"/>
    <lineage>
        <taxon>Eukaryota</taxon>
        <taxon>Viridiplantae</taxon>
        <taxon>Streptophyta</taxon>
        <taxon>Embryophyta</taxon>
        <taxon>Tracheophyta</taxon>
        <taxon>Spermatophyta</taxon>
        <taxon>Magnoliopsida</taxon>
        <taxon>eudicotyledons</taxon>
        <taxon>Gunneridae</taxon>
        <taxon>Pentapetalae</taxon>
        <taxon>asterids</taxon>
        <taxon>lamiids</taxon>
        <taxon>Lamiales</taxon>
        <taxon>Pedaliaceae</taxon>
        <taxon>Sesamum</taxon>
    </lineage>
</organism>
<name>A0AAE2C7H3_9LAMI</name>
<evidence type="ECO:0000313" key="3">
    <source>
        <dbReference type="EMBL" id="KAK4411873.1"/>
    </source>
</evidence>
<comment type="caution">
    <text evidence="3">The sequence shown here is derived from an EMBL/GenBank/DDBJ whole genome shotgun (WGS) entry which is preliminary data.</text>
</comment>
<feature type="domain" description="GAG-pre-integrase" evidence="2">
    <location>
        <begin position="10"/>
        <end position="57"/>
    </location>
</feature>
<evidence type="ECO:0000259" key="2">
    <source>
        <dbReference type="Pfam" id="PF13976"/>
    </source>
</evidence>
<dbReference type="InterPro" id="IPR012337">
    <property type="entry name" value="RNaseH-like_sf"/>
</dbReference>
<dbReference type="InterPro" id="IPR039537">
    <property type="entry name" value="Retrotran_Ty1/copia-like"/>
</dbReference>
<dbReference type="SUPFAM" id="SSF53098">
    <property type="entry name" value="Ribonuclease H-like"/>
    <property type="match status" value="1"/>
</dbReference>
<dbReference type="PANTHER" id="PTHR42648:SF27">
    <property type="entry name" value="RNA-DIRECTED DNA POLYMERASE"/>
    <property type="match status" value="1"/>
</dbReference>
<feature type="compositionally biased region" description="Basic residues" evidence="1">
    <location>
        <begin position="359"/>
        <end position="374"/>
    </location>
</feature>
<dbReference type="EMBL" id="JACGWL010000001">
    <property type="protein sequence ID" value="KAK4411873.1"/>
    <property type="molecule type" value="Genomic_DNA"/>
</dbReference>
<feature type="region of interest" description="Disordered" evidence="1">
    <location>
        <begin position="359"/>
        <end position="378"/>
    </location>
</feature>
<dbReference type="PANTHER" id="PTHR42648">
    <property type="entry name" value="TRANSPOSASE, PUTATIVE-RELATED"/>
    <property type="match status" value="1"/>
</dbReference>
<dbReference type="InterPro" id="IPR036397">
    <property type="entry name" value="RNaseH_sf"/>
</dbReference>
<proteinExistence type="predicted"/>
<reference evidence="3" key="1">
    <citation type="submission" date="2020-06" db="EMBL/GenBank/DDBJ databases">
        <authorList>
            <person name="Li T."/>
            <person name="Hu X."/>
            <person name="Zhang T."/>
            <person name="Song X."/>
            <person name="Zhang H."/>
            <person name="Dai N."/>
            <person name="Sheng W."/>
            <person name="Hou X."/>
            <person name="Wei L."/>
        </authorList>
    </citation>
    <scope>NUCLEOTIDE SEQUENCE</scope>
    <source>
        <strain evidence="3">K16</strain>
        <tissue evidence="3">Leaf</tissue>
    </source>
</reference>
<keyword evidence="4" id="KW-1185">Reference proteome</keyword>
<gene>
    <name evidence="3" type="ORF">Sango_0260300</name>
</gene>
<reference evidence="3" key="2">
    <citation type="journal article" date="2024" name="Plant">
        <title>Genomic evolution and insights into agronomic trait innovations of Sesamum species.</title>
        <authorList>
            <person name="Miao H."/>
            <person name="Wang L."/>
            <person name="Qu L."/>
            <person name="Liu H."/>
            <person name="Sun Y."/>
            <person name="Le M."/>
            <person name="Wang Q."/>
            <person name="Wei S."/>
            <person name="Zheng Y."/>
            <person name="Lin W."/>
            <person name="Duan Y."/>
            <person name="Cao H."/>
            <person name="Xiong S."/>
            <person name="Wang X."/>
            <person name="Wei L."/>
            <person name="Li C."/>
            <person name="Ma Q."/>
            <person name="Ju M."/>
            <person name="Zhao R."/>
            <person name="Li G."/>
            <person name="Mu C."/>
            <person name="Tian Q."/>
            <person name="Mei H."/>
            <person name="Zhang T."/>
            <person name="Gao T."/>
            <person name="Zhang H."/>
        </authorList>
    </citation>
    <scope>NUCLEOTIDE SEQUENCE</scope>
    <source>
        <strain evidence="3">K16</strain>
    </source>
</reference>
<dbReference type="Pfam" id="PF13976">
    <property type="entry name" value="gag_pre-integrs"/>
    <property type="match status" value="1"/>
</dbReference>
<dbReference type="Gene3D" id="3.30.420.10">
    <property type="entry name" value="Ribonuclease H-like superfamily/Ribonuclease H"/>
    <property type="match status" value="1"/>
</dbReference>